<name>X1CK21_9ZZZZ</name>
<accession>X1CK21</accession>
<dbReference type="Pfam" id="PF01012">
    <property type="entry name" value="ETF"/>
    <property type="match status" value="1"/>
</dbReference>
<dbReference type="GO" id="GO:0009055">
    <property type="term" value="F:electron transfer activity"/>
    <property type="evidence" value="ECO:0007669"/>
    <property type="project" value="InterPro"/>
</dbReference>
<reference evidence="2" key="1">
    <citation type="journal article" date="2014" name="Front. Microbiol.">
        <title>High frequency of phylogenetically diverse reductive dehalogenase-homologous genes in deep subseafloor sedimentary metagenomes.</title>
        <authorList>
            <person name="Kawai M."/>
            <person name="Futagami T."/>
            <person name="Toyoda A."/>
            <person name="Takaki Y."/>
            <person name="Nishi S."/>
            <person name="Hori S."/>
            <person name="Arai W."/>
            <person name="Tsubouchi T."/>
            <person name="Morono Y."/>
            <person name="Uchiyama I."/>
            <person name="Ito T."/>
            <person name="Fujiyama A."/>
            <person name="Inagaki F."/>
            <person name="Takami H."/>
        </authorList>
    </citation>
    <scope>NUCLEOTIDE SEQUENCE</scope>
    <source>
        <strain evidence="2">Expedition CK06-06</strain>
    </source>
</reference>
<gene>
    <name evidence="2" type="ORF">S01H4_61093</name>
</gene>
<sequence length="43" mass="4407">MKEAHGGEVTVITMGPPQAKDALLKALAMGADNAVHLTDIGFS</sequence>
<protein>
    <recommendedName>
        <fullName evidence="1">Electron transfer flavoprotein alpha/beta-subunit N-terminal domain-containing protein</fullName>
    </recommendedName>
</protein>
<feature type="non-terminal residue" evidence="2">
    <location>
        <position position="43"/>
    </location>
</feature>
<evidence type="ECO:0000313" key="2">
    <source>
        <dbReference type="EMBL" id="GAH08057.1"/>
    </source>
</evidence>
<dbReference type="InterPro" id="IPR012255">
    <property type="entry name" value="ETF_b"/>
</dbReference>
<evidence type="ECO:0000259" key="1">
    <source>
        <dbReference type="Pfam" id="PF01012"/>
    </source>
</evidence>
<dbReference type="Gene3D" id="3.40.50.620">
    <property type="entry name" value="HUPs"/>
    <property type="match status" value="1"/>
</dbReference>
<comment type="caution">
    <text evidence="2">The sequence shown here is derived from an EMBL/GenBank/DDBJ whole genome shotgun (WGS) entry which is preliminary data.</text>
</comment>
<dbReference type="PANTHER" id="PTHR21294">
    <property type="entry name" value="ELECTRON TRANSFER FLAVOPROTEIN BETA-SUBUNIT"/>
    <property type="match status" value="1"/>
</dbReference>
<feature type="domain" description="Electron transfer flavoprotein alpha/beta-subunit N-terminal" evidence="1">
    <location>
        <begin position="2"/>
        <end position="40"/>
    </location>
</feature>
<organism evidence="2">
    <name type="scientific">marine sediment metagenome</name>
    <dbReference type="NCBI Taxonomy" id="412755"/>
    <lineage>
        <taxon>unclassified sequences</taxon>
        <taxon>metagenomes</taxon>
        <taxon>ecological metagenomes</taxon>
    </lineage>
</organism>
<dbReference type="InterPro" id="IPR014729">
    <property type="entry name" value="Rossmann-like_a/b/a_fold"/>
</dbReference>
<dbReference type="AlphaFoldDB" id="X1CK21"/>
<dbReference type="PANTHER" id="PTHR21294:SF17">
    <property type="entry name" value="PROTEIN FIXA"/>
    <property type="match status" value="1"/>
</dbReference>
<dbReference type="InterPro" id="IPR014730">
    <property type="entry name" value="ETF_a/b_N"/>
</dbReference>
<dbReference type="EMBL" id="BART01036153">
    <property type="protein sequence ID" value="GAH08057.1"/>
    <property type="molecule type" value="Genomic_DNA"/>
</dbReference>
<proteinExistence type="predicted"/>
<dbReference type="SUPFAM" id="SSF52402">
    <property type="entry name" value="Adenine nucleotide alpha hydrolases-like"/>
    <property type="match status" value="1"/>
</dbReference>